<reference evidence="3" key="1">
    <citation type="journal article" date="2019" name="Int. J. Syst. Evol. Microbiol.">
        <title>The Global Catalogue of Microorganisms (GCM) 10K type strain sequencing project: providing services to taxonomists for standard genome sequencing and annotation.</title>
        <authorList>
            <consortium name="The Broad Institute Genomics Platform"/>
            <consortium name="The Broad Institute Genome Sequencing Center for Infectious Disease"/>
            <person name="Wu L."/>
            <person name="Ma J."/>
        </authorList>
    </citation>
    <scope>NUCLEOTIDE SEQUENCE [LARGE SCALE GENOMIC DNA]</scope>
    <source>
        <strain evidence="3">JCM 17250</strain>
    </source>
</reference>
<feature type="compositionally biased region" description="Basic and acidic residues" evidence="1">
    <location>
        <begin position="1"/>
        <end position="11"/>
    </location>
</feature>
<evidence type="ECO:0000313" key="3">
    <source>
        <dbReference type="Proteomes" id="UP001501734"/>
    </source>
</evidence>
<proteinExistence type="predicted"/>
<evidence type="ECO:0000256" key="1">
    <source>
        <dbReference type="SAM" id="MobiDB-lite"/>
    </source>
</evidence>
<feature type="region of interest" description="Disordered" evidence="1">
    <location>
        <begin position="1"/>
        <end position="21"/>
    </location>
</feature>
<gene>
    <name evidence="2" type="ORF">GCM10022410_01140</name>
</gene>
<dbReference type="SUPFAM" id="SSF55874">
    <property type="entry name" value="ATPase domain of HSP90 chaperone/DNA topoisomerase II/histidine kinase"/>
    <property type="match status" value="1"/>
</dbReference>
<evidence type="ECO:0000313" key="2">
    <source>
        <dbReference type="EMBL" id="GAA4057501.1"/>
    </source>
</evidence>
<dbReference type="RefSeq" id="WP_425549032.1">
    <property type="nucleotide sequence ID" value="NZ_BAABDL010000004.1"/>
</dbReference>
<protein>
    <submittedName>
        <fullName evidence="2">Uncharacterized protein</fullName>
    </submittedName>
</protein>
<dbReference type="EMBL" id="BAABDL010000004">
    <property type="protein sequence ID" value="GAA4057501.1"/>
    <property type="molecule type" value="Genomic_DNA"/>
</dbReference>
<keyword evidence="3" id="KW-1185">Reference proteome</keyword>
<feature type="compositionally biased region" description="Low complexity" evidence="1">
    <location>
        <begin position="12"/>
        <end position="21"/>
    </location>
</feature>
<organism evidence="2 3">
    <name type="scientific">Amphibacillus indicireducens</name>
    <dbReference type="NCBI Taxonomy" id="1076330"/>
    <lineage>
        <taxon>Bacteria</taxon>
        <taxon>Bacillati</taxon>
        <taxon>Bacillota</taxon>
        <taxon>Bacilli</taxon>
        <taxon>Bacillales</taxon>
        <taxon>Bacillaceae</taxon>
        <taxon>Amphibacillus</taxon>
    </lineage>
</organism>
<dbReference type="Gene3D" id="3.30.565.10">
    <property type="entry name" value="Histidine kinase-like ATPase, C-terminal domain"/>
    <property type="match status" value="1"/>
</dbReference>
<sequence length="61" mass="6807">MERFKRGDESRSSQGSGLGLSITKSLIENQKGQFEINIDGDLFKSMIYLPSAENIDKPKSN</sequence>
<accession>A0ABP7V1K0</accession>
<dbReference type="InterPro" id="IPR036890">
    <property type="entry name" value="HATPase_C_sf"/>
</dbReference>
<name>A0ABP7V1K0_9BACI</name>
<comment type="caution">
    <text evidence="2">The sequence shown here is derived from an EMBL/GenBank/DDBJ whole genome shotgun (WGS) entry which is preliminary data.</text>
</comment>
<dbReference type="Proteomes" id="UP001501734">
    <property type="component" value="Unassembled WGS sequence"/>
</dbReference>